<keyword evidence="4" id="KW-0472">Membrane</keyword>
<feature type="transmembrane region" description="Helical" evidence="4">
    <location>
        <begin position="12"/>
        <end position="31"/>
    </location>
</feature>
<proteinExistence type="predicted"/>
<gene>
    <name evidence="6" type="primary">btr_6</name>
    <name evidence="6" type="ORF">PDESU_03500</name>
</gene>
<evidence type="ECO:0000256" key="4">
    <source>
        <dbReference type="SAM" id="Phobius"/>
    </source>
</evidence>
<evidence type="ECO:0000313" key="7">
    <source>
        <dbReference type="Proteomes" id="UP000366872"/>
    </source>
</evidence>
<name>A0A6C2U4M6_PONDE</name>
<dbReference type="InterPro" id="IPR018062">
    <property type="entry name" value="HTH_AraC-typ_CS"/>
</dbReference>
<dbReference type="SMART" id="SM00342">
    <property type="entry name" value="HTH_ARAC"/>
    <property type="match status" value="1"/>
</dbReference>
<organism evidence="6 7">
    <name type="scientific">Pontiella desulfatans</name>
    <dbReference type="NCBI Taxonomy" id="2750659"/>
    <lineage>
        <taxon>Bacteria</taxon>
        <taxon>Pseudomonadati</taxon>
        <taxon>Kiritimatiellota</taxon>
        <taxon>Kiritimatiellia</taxon>
        <taxon>Kiritimatiellales</taxon>
        <taxon>Pontiellaceae</taxon>
        <taxon>Pontiella</taxon>
    </lineage>
</organism>
<keyword evidence="1" id="KW-0805">Transcription regulation</keyword>
<evidence type="ECO:0000259" key="5">
    <source>
        <dbReference type="PROSITE" id="PS01124"/>
    </source>
</evidence>
<feature type="domain" description="HTH araC/xylS-type" evidence="5">
    <location>
        <begin position="341"/>
        <end position="437"/>
    </location>
</feature>
<dbReference type="InterPro" id="IPR018060">
    <property type="entry name" value="HTH_AraC"/>
</dbReference>
<dbReference type="Pfam" id="PF12833">
    <property type="entry name" value="HTH_18"/>
    <property type="match status" value="1"/>
</dbReference>
<evidence type="ECO:0000256" key="3">
    <source>
        <dbReference type="ARBA" id="ARBA00023163"/>
    </source>
</evidence>
<dbReference type="InterPro" id="IPR020449">
    <property type="entry name" value="Tscrpt_reg_AraC-type_HTH"/>
</dbReference>
<dbReference type="SUPFAM" id="SSF46689">
    <property type="entry name" value="Homeodomain-like"/>
    <property type="match status" value="2"/>
</dbReference>
<dbReference type="Proteomes" id="UP000366872">
    <property type="component" value="Unassembled WGS sequence"/>
</dbReference>
<dbReference type="PROSITE" id="PS00041">
    <property type="entry name" value="HTH_ARAC_FAMILY_1"/>
    <property type="match status" value="1"/>
</dbReference>
<dbReference type="GO" id="GO:0043565">
    <property type="term" value="F:sequence-specific DNA binding"/>
    <property type="evidence" value="ECO:0007669"/>
    <property type="project" value="InterPro"/>
</dbReference>
<feature type="transmembrane region" description="Helical" evidence="4">
    <location>
        <begin position="149"/>
        <end position="168"/>
    </location>
</feature>
<dbReference type="InterPro" id="IPR009057">
    <property type="entry name" value="Homeodomain-like_sf"/>
</dbReference>
<feature type="transmembrane region" description="Helical" evidence="4">
    <location>
        <begin position="71"/>
        <end position="89"/>
    </location>
</feature>
<feature type="transmembrane region" description="Helical" evidence="4">
    <location>
        <begin position="180"/>
        <end position="198"/>
    </location>
</feature>
<accession>A0A6C2U4M6</accession>
<dbReference type="AlphaFoldDB" id="A0A6C2U4M6"/>
<reference evidence="6 7" key="1">
    <citation type="submission" date="2019-04" db="EMBL/GenBank/DDBJ databases">
        <authorList>
            <person name="Van Vliet M D."/>
        </authorList>
    </citation>
    <scope>NUCLEOTIDE SEQUENCE [LARGE SCALE GENOMIC DNA]</scope>
    <source>
        <strain evidence="6 7">F1</strain>
    </source>
</reference>
<keyword evidence="2" id="KW-0238">DNA-binding</keyword>
<dbReference type="GO" id="GO:0003700">
    <property type="term" value="F:DNA-binding transcription factor activity"/>
    <property type="evidence" value="ECO:0007669"/>
    <property type="project" value="InterPro"/>
</dbReference>
<evidence type="ECO:0000313" key="6">
    <source>
        <dbReference type="EMBL" id="VGO14930.1"/>
    </source>
</evidence>
<dbReference type="PANTHER" id="PTHR43280">
    <property type="entry name" value="ARAC-FAMILY TRANSCRIPTIONAL REGULATOR"/>
    <property type="match status" value="1"/>
</dbReference>
<dbReference type="PROSITE" id="PS01124">
    <property type="entry name" value="HTH_ARAC_FAMILY_2"/>
    <property type="match status" value="1"/>
</dbReference>
<dbReference type="PRINTS" id="PR00032">
    <property type="entry name" value="HTHARAC"/>
</dbReference>
<feature type="transmembrane region" description="Helical" evidence="4">
    <location>
        <begin position="101"/>
        <end position="120"/>
    </location>
</feature>
<keyword evidence="4" id="KW-1133">Transmembrane helix</keyword>
<evidence type="ECO:0000256" key="1">
    <source>
        <dbReference type="ARBA" id="ARBA00023015"/>
    </source>
</evidence>
<sequence>MYESLKELILSLVAPLLAAQIFLMVLVYFTVVRKRISAFYKGYVLFLACFILFLVGRPFQHGAVAFSQPVLYFRIFLLYALAIPSLLIAAAAQSGVEKRRILSWGAYGAGLLVTFLYILYRDTWFDQFAPTREMRSWATYSGKIPFSHIIQAVGVGIMLALPSLYLMVRELRGARNVKQLAFLSGAFLFGGIMFFASLTLDYMGYFYVGSVFCALCWSWAVFQDVRDMKGRVSLLKDELQMRVQSGGRDVDDVLDGLEQLSLGNLDVYKLRLREVLNRLTDVTIEAGGDTEVLIRRNSQRGSDIDAGSDVAVLREIVKTEAAELSVMIAGMPAQRKNEYVDGAKAFMREHFERDFAVDEIAESLGISKAYLMREFKKGTGQTVNQFLTALRIEKAKELLADSNVTDTAFSVGYNDSGYFGTVFKKHTGQTPLQFKNNL</sequence>
<keyword evidence="3" id="KW-0804">Transcription</keyword>
<dbReference type="PANTHER" id="PTHR43280:SF28">
    <property type="entry name" value="HTH-TYPE TRANSCRIPTIONAL ACTIVATOR RHAS"/>
    <property type="match status" value="1"/>
</dbReference>
<feature type="transmembrane region" description="Helical" evidence="4">
    <location>
        <begin position="38"/>
        <end position="59"/>
    </location>
</feature>
<keyword evidence="4" id="KW-0812">Transmembrane</keyword>
<dbReference type="RefSeq" id="WP_136080549.1">
    <property type="nucleotide sequence ID" value="NZ_CAAHFG010000002.1"/>
</dbReference>
<feature type="transmembrane region" description="Helical" evidence="4">
    <location>
        <begin position="204"/>
        <end position="222"/>
    </location>
</feature>
<dbReference type="EMBL" id="CAAHFG010000002">
    <property type="protein sequence ID" value="VGO14930.1"/>
    <property type="molecule type" value="Genomic_DNA"/>
</dbReference>
<dbReference type="Gene3D" id="1.10.10.60">
    <property type="entry name" value="Homeodomain-like"/>
    <property type="match status" value="2"/>
</dbReference>
<protein>
    <submittedName>
        <fullName evidence="6">HTH-type transcriptional activator Btr</fullName>
    </submittedName>
</protein>
<keyword evidence="7" id="KW-1185">Reference proteome</keyword>
<evidence type="ECO:0000256" key="2">
    <source>
        <dbReference type="ARBA" id="ARBA00023125"/>
    </source>
</evidence>